<sequence length="63" mass="7549">MCPKECRNTSELQHGPKKKDDETKGFALKWWLERPTTNIYIHSRWLVMCVVRPCVIGRRFDRS</sequence>
<evidence type="ECO:0000313" key="3">
    <source>
        <dbReference type="Proteomes" id="UP000789405"/>
    </source>
</evidence>
<organism evidence="2 3">
    <name type="scientific">Dentiscutata erythropus</name>
    <dbReference type="NCBI Taxonomy" id="1348616"/>
    <lineage>
        <taxon>Eukaryota</taxon>
        <taxon>Fungi</taxon>
        <taxon>Fungi incertae sedis</taxon>
        <taxon>Mucoromycota</taxon>
        <taxon>Glomeromycotina</taxon>
        <taxon>Glomeromycetes</taxon>
        <taxon>Diversisporales</taxon>
        <taxon>Gigasporaceae</taxon>
        <taxon>Dentiscutata</taxon>
    </lineage>
</organism>
<keyword evidence="3" id="KW-1185">Reference proteome</keyword>
<proteinExistence type="predicted"/>
<feature type="region of interest" description="Disordered" evidence="1">
    <location>
        <begin position="1"/>
        <end position="22"/>
    </location>
</feature>
<accession>A0A9N8VRL8</accession>
<comment type="caution">
    <text evidence="2">The sequence shown here is derived from an EMBL/GenBank/DDBJ whole genome shotgun (WGS) entry which is preliminary data.</text>
</comment>
<evidence type="ECO:0000256" key="1">
    <source>
        <dbReference type="SAM" id="MobiDB-lite"/>
    </source>
</evidence>
<protein>
    <submittedName>
        <fullName evidence="2">944_t:CDS:1</fullName>
    </submittedName>
</protein>
<evidence type="ECO:0000313" key="2">
    <source>
        <dbReference type="EMBL" id="CAG8464021.1"/>
    </source>
</evidence>
<dbReference type="Proteomes" id="UP000789405">
    <property type="component" value="Unassembled WGS sequence"/>
</dbReference>
<dbReference type="AlphaFoldDB" id="A0A9N8VRL8"/>
<gene>
    <name evidence="2" type="ORF">DERYTH_LOCUS1144</name>
</gene>
<name>A0A9N8VRL8_9GLOM</name>
<reference evidence="2" key="1">
    <citation type="submission" date="2021-06" db="EMBL/GenBank/DDBJ databases">
        <authorList>
            <person name="Kallberg Y."/>
            <person name="Tangrot J."/>
            <person name="Rosling A."/>
        </authorList>
    </citation>
    <scope>NUCLEOTIDE SEQUENCE</scope>
    <source>
        <strain evidence="2">MA453B</strain>
    </source>
</reference>
<dbReference type="EMBL" id="CAJVPY010000301">
    <property type="protein sequence ID" value="CAG8464021.1"/>
    <property type="molecule type" value="Genomic_DNA"/>
</dbReference>